<dbReference type="PROSITE" id="PS51257">
    <property type="entry name" value="PROKAR_LIPOPROTEIN"/>
    <property type="match status" value="1"/>
</dbReference>
<protein>
    <submittedName>
        <fullName evidence="3">Multiple sugar transport system substrate-binding protein</fullName>
    </submittedName>
</protein>
<feature type="signal peptide" evidence="2">
    <location>
        <begin position="1"/>
        <end position="23"/>
    </location>
</feature>
<name>A0A1H5MF65_9MICO</name>
<evidence type="ECO:0000256" key="1">
    <source>
        <dbReference type="SAM" id="MobiDB-lite"/>
    </source>
</evidence>
<evidence type="ECO:0000256" key="2">
    <source>
        <dbReference type="SAM" id="SignalP"/>
    </source>
</evidence>
<keyword evidence="4" id="KW-1185">Reference proteome</keyword>
<dbReference type="Proteomes" id="UP000199220">
    <property type="component" value="Unassembled WGS sequence"/>
</dbReference>
<dbReference type="AlphaFoldDB" id="A0A1H5MF65"/>
<dbReference type="EMBL" id="FNTX01000002">
    <property type="protein sequence ID" value="SEE87730.1"/>
    <property type="molecule type" value="Genomic_DNA"/>
</dbReference>
<reference evidence="4" key="1">
    <citation type="submission" date="2016-10" db="EMBL/GenBank/DDBJ databases">
        <authorList>
            <person name="Varghese N."/>
            <person name="Submissions S."/>
        </authorList>
    </citation>
    <scope>NUCLEOTIDE SEQUENCE [LARGE SCALE GENOMIC DNA]</scope>
    <source>
        <strain evidence="4">DSM 21368</strain>
    </source>
</reference>
<feature type="chain" id="PRO_5038880999" evidence="2">
    <location>
        <begin position="24"/>
        <end position="454"/>
    </location>
</feature>
<dbReference type="STRING" id="648782.SAMN04488554_3333"/>
<dbReference type="OrthoDB" id="7918484at2"/>
<dbReference type="InterPro" id="IPR006059">
    <property type="entry name" value="SBP"/>
</dbReference>
<accession>A0A1H5MF65</accession>
<evidence type="ECO:0000313" key="4">
    <source>
        <dbReference type="Proteomes" id="UP000199220"/>
    </source>
</evidence>
<sequence length="454" mass="47719">MNRKHMVRLAATSVAAASLIAAAGCSSGTRVGEENPTPAEGQDGTGEVTGSVRAAWWGSAPRHEVTNAVFDLFEEANDGVTVEREFADFGAHFERLNVQASSGNMPCLPQLQGRQLNDYTTRDLLLPLDPMIESGAIDVSDIPAEVLDTGRGLDGELYMIPYGAAYDALLVNESVAEEIGVGLPPEGYTWEDFFDWAAQAQAELPDGMNALNLGGSRPNFLISYVAASGESLFEGSELGFSQELLVEYWSQWEEARTEGVTITPEEDAEMPSAPDQNYVAQGRTLADTAPGNALVNAQATLDGTGDGGALTTVALPSGPAGSGNVLFTSGFGIAASCDNVPSAAAAIDFWATDDEAAAVFASNNGAVTNTSHLEEQLADSDMPELQAHSLELYGQIAANEPPTVVYPPGYQAAFEDAYGRAYESIAFGGTDVQEAAEAFFTEVNASLADAAQEE</sequence>
<proteinExistence type="predicted"/>
<dbReference type="PANTHER" id="PTHR43649:SF12">
    <property type="entry name" value="DIACETYLCHITOBIOSE BINDING PROTEIN DASA"/>
    <property type="match status" value="1"/>
</dbReference>
<evidence type="ECO:0000313" key="3">
    <source>
        <dbReference type="EMBL" id="SEE87730.1"/>
    </source>
</evidence>
<dbReference type="Pfam" id="PF01547">
    <property type="entry name" value="SBP_bac_1"/>
    <property type="match status" value="1"/>
</dbReference>
<keyword evidence="2" id="KW-0732">Signal</keyword>
<dbReference type="RefSeq" id="WP_089774143.1">
    <property type="nucleotide sequence ID" value="NZ_FNTX01000002.1"/>
</dbReference>
<dbReference type="InterPro" id="IPR050490">
    <property type="entry name" value="Bact_solute-bd_prot1"/>
</dbReference>
<gene>
    <name evidence="3" type="ORF">SAMN04488554_3333</name>
</gene>
<dbReference type="SUPFAM" id="SSF53850">
    <property type="entry name" value="Periplasmic binding protein-like II"/>
    <property type="match status" value="1"/>
</dbReference>
<keyword evidence="3" id="KW-0813">Transport</keyword>
<organism evidence="3 4">
    <name type="scientific">Ruania alba</name>
    <dbReference type="NCBI Taxonomy" id="648782"/>
    <lineage>
        <taxon>Bacteria</taxon>
        <taxon>Bacillati</taxon>
        <taxon>Actinomycetota</taxon>
        <taxon>Actinomycetes</taxon>
        <taxon>Micrococcales</taxon>
        <taxon>Ruaniaceae</taxon>
        <taxon>Ruania</taxon>
    </lineage>
</organism>
<dbReference type="PANTHER" id="PTHR43649">
    <property type="entry name" value="ARABINOSE-BINDING PROTEIN-RELATED"/>
    <property type="match status" value="1"/>
</dbReference>
<keyword evidence="3" id="KW-0762">Sugar transport</keyword>
<feature type="region of interest" description="Disordered" evidence="1">
    <location>
        <begin position="27"/>
        <end position="47"/>
    </location>
</feature>
<dbReference type="Gene3D" id="3.40.190.10">
    <property type="entry name" value="Periplasmic binding protein-like II"/>
    <property type="match status" value="2"/>
</dbReference>